<dbReference type="EMBL" id="CAACVS010000683">
    <property type="protein sequence ID" value="VEU45071.1"/>
    <property type="molecule type" value="Genomic_DNA"/>
</dbReference>
<feature type="region of interest" description="Disordered" evidence="1">
    <location>
        <begin position="234"/>
        <end position="256"/>
    </location>
</feature>
<dbReference type="Proteomes" id="UP000291116">
    <property type="component" value="Unassembled WGS sequence"/>
</dbReference>
<dbReference type="OrthoDB" id="3824970at2759"/>
<feature type="region of interest" description="Disordered" evidence="1">
    <location>
        <begin position="108"/>
        <end position="200"/>
    </location>
</feature>
<dbReference type="GO" id="GO:0043130">
    <property type="term" value="F:ubiquitin binding"/>
    <property type="evidence" value="ECO:0007669"/>
    <property type="project" value="InterPro"/>
</dbReference>
<dbReference type="AlphaFoldDB" id="A0A448ZSP8"/>
<evidence type="ECO:0000256" key="2">
    <source>
        <dbReference type="SAM" id="Phobius"/>
    </source>
</evidence>
<keyword evidence="2" id="KW-0472">Membrane</keyword>
<evidence type="ECO:0000313" key="4">
    <source>
        <dbReference type="EMBL" id="VEU45071.1"/>
    </source>
</evidence>
<feature type="transmembrane region" description="Helical" evidence="2">
    <location>
        <begin position="78"/>
        <end position="99"/>
    </location>
</feature>
<proteinExistence type="predicted"/>
<keyword evidence="2" id="KW-1133">Transmembrane helix</keyword>
<gene>
    <name evidence="4" type="ORF">PSNMU_V1.4_AUG-EV-PASAV3_0122210</name>
</gene>
<name>A0A448ZSP8_9STRA</name>
<organism evidence="4 5">
    <name type="scientific">Pseudo-nitzschia multistriata</name>
    <dbReference type="NCBI Taxonomy" id="183589"/>
    <lineage>
        <taxon>Eukaryota</taxon>
        <taxon>Sar</taxon>
        <taxon>Stramenopiles</taxon>
        <taxon>Ochrophyta</taxon>
        <taxon>Bacillariophyta</taxon>
        <taxon>Bacillariophyceae</taxon>
        <taxon>Bacillariophycidae</taxon>
        <taxon>Bacillariales</taxon>
        <taxon>Bacillariaceae</taxon>
        <taxon>Pseudo-nitzschia</taxon>
    </lineage>
</organism>
<evidence type="ECO:0000256" key="1">
    <source>
        <dbReference type="SAM" id="MobiDB-lite"/>
    </source>
</evidence>
<sequence length="309" mass="32939">MKGFLAIISAFLGRGAESTPIIQGLERDAVTVDARAEASNNIGLENGAVSVNVSNLGITVLAILLVLQQPDPNGNLRLVIRCIMPVILLALPPLMYFFYAAAASSAPARPQAPRTGATAATIASPARPGAGGAHANVAGGGRQTGPRERGRTGMPPERGPVSRRSCERTHAAAASPAPERDPGSGAASERTCDSGAAPASPWSEICEKLETDVFLTGLVLRLLAKALWEKWKPQAARRDPEAARRDPEAARRDPDPELNVLQARALEQLIDMFPQYDRRDLLGELRYRGSIEAVTESILMGIFWAVPRS</sequence>
<accession>A0A448ZSP8</accession>
<dbReference type="InterPro" id="IPR003892">
    <property type="entry name" value="CUE"/>
</dbReference>
<evidence type="ECO:0000313" key="5">
    <source>
        <dbReference type="Proteomes" id="UP000291116"/>
    </source>
</evidence>
<dbReference type="Pfam" id="PF02845">
    <property type="entry name" value="CUE"/>
    <property type="match status" value="1"/>
</dbReference>
<feature type="transmembrane region" description="Helical" evidence="2">
    <location>
        <begin position="47"/>
        <end position="66"/>
    </location>
</feature>
<dbReference type="CDD" id="cd14279">
    <property type="entry name" value="CUE"/>
    <property type="match status" value="1"/>
</dbReference>
<keyword evidence="2" id="KW-0812">Transmembrane</keyword>
<dbReference type="PROSITE" id="PS51140">
    <property type="entry name" value="CUE"/>
    <property type="match status" value="1"/>
</dbReference>
<evidence type="ECO:0000259" key="3">
    <source>
        <dbReference type="PROSITE" id="PS51140"/>
    </source>
</evidence>
<protein>
    <recommendedName>
        <fullName evidence="3">CUE domain-containing protein</fullName>
    </recommendedName>
</protein>
<reference evidence="4 5" key="1">
    <citation type="submission" date="2019-01" db="EMBL/GenBank/DDBJ databases">
        <authorList>
            <person name="Ferrante I. M."/>
        </authorList>
    </citation>
    <scope>NUCLEOTIDE SEQUENCE [LARGE SCALE GENOMIC DNA]</scope>
    <source>
        <strain evidence="4 5">B856</strain>
    </source>
</reference>
<keyword evidence="5" id="KW-1185">Reference proteome</keyword>
<feature type="domain" description="CUE" evidence="3">
    <location>
        <begin position="261"/>
        <end position="302"/>
    </location>
</feature>
<feature type="compositionally biased region" description="Basic and acidic residues" evidence="1">
    <location>
        <begin position="234"/>
        <end position="255"/>
    </location>
</feature>